<dbReference type="Gramene" id="Pp3c11_3360V3.2">
    <property type="protein sequence ID" value="Pp3c11_3360V3.2"/>
    <property type="gene ID" value="Pp3c11_3360"/>
</dbReference>
<proteinExistence type="predicted"/>
<evidence type="ECO:0000313" key="4">
    <source>
        <dbReference type="Proteomes" id="UP000006727"/>
    </source>
</evidence>
<dbReference type="GeneID" id="112288779"/>
<feature type="region of interest" description="Disordered" evidence="1">
    <location>
        <begin position="1"/>
        <end position="32"/>
    </location>
</feature>
<dbReference type="EMBL" id="ABEU02000011">
    <property type="protein sequence ID" value="PNR44771.1"/>
    <property type="molecule type" value="Genomic_DNA"/>
</dbReference>
<evidence type="ECO:0000313" key="2">
    <source>
        <dbReference type="EMBL" id="PNR44771.1"/>
    </source>
</evidence>
<organism evidence="2">
    <name type="scientific">Physcomitrium patens</name>
    <name type="common">Spreading-leaved earth moss</name>
    <name type="synonym">Physcomitrella patens</name>
    <dbReference type="NCBI Taxonomy" id="3218"/>
    <lineage>
        <taxon>Eukaryota</taxon>
        <taxon>Viridiplantae</taxon>
        <taxon>Streptophyta</taxon>
        <taxon>Embryophyta</taxon>
        <taxon>Bryophyta</taxon>
        <taxon>Bryophytina</taxon>
        <taxon>Bryopsida</taxon>
        <taxon>Funariidae</taxon>
        <taxon>Funariales</taxon>
        <taxon>Funariaceae</taxon>
        <taxon>Physcomitrium</taxon>
    </lineage>
</organism>
<dbReference type="EnsemblPlants" id="Pp3c11_3260V3.1">
    <property type="protein sequence ID" value="Pp3c11_3260V3.1"/>
    <property type="gene ID" value="Pp3c11_3260"/>
</dbReference>
<evidence type="ECO:0000256" key="1">
    <source>
        <dbReference type="SAM" id="MobiDB-lite"/>
    </source>
</evidence>
<accession>A0A2K1JTB1</accession>
<dbReference type="OMA" id="AIRMENR"/>
<dbReference type="KEGG" id="ppp:112288767"/>
<reference evidence="2 4" key="2">
    <citation type="journal article" date="2018" name="Plant J.">
        <title>The Physcomitrella patens chromosome-scale assembly reveals moss genome structure and evolution.</title>
        <authorList>
            <person name="Lang D."/>
            <person name="Ullrich K.K."/>
            <person name="Murat F."/>
            <person name="Fuchs J."/>
            <person name="Jenkins J."/>
            <person name="Haas F.B."/>
            <person name="Piednoel M."/>
            <person name="Gundlach H."/>
            <person name="Van Bel M."/>
            <person name="Meyberg R."/>
            <person name="Vives C."/>
            <person name="Morata J."/>
            <person name="Symeonidi A."/>
            <person name="Hiss M."/>
            <person name="Muchero W."/>
            <person name="Kamisugi Y."/>
            <person name="Saleh O."/>
            <person name="Blanc G."/>
            <person name="Decker E.L."/>
            <person name="van Gessel N."/>
            <person name="Grimwood J."/>
            <person name="Hayes R.D."/>
            <person name="Graham S.W."/>
            <person name="Gunter L.E."/>
            <person name="McDaniel S.F."/>
            <person name="Hoernstein S.N.W."/>
            <person name="Larsson A."/>
            <person name="Li F.W."/>
            <person name="Perroud P.F."/>
            <person name="Phillips J."/>
            <person name="Ranjan P."/>
            <person name="Rokshar D.S."/>
            <person name="Rothfels C.J."/>
            <person name="Schneider L."/>
            <person name="Shu S."/>
            <person name="Stevenson D.W."/>
            <person name="Thummler F."/>
            <person name="Tillich M."/>
            <person name="Villarreal Aguilar J.C."/>
            <person name="Widiez T."/>
            <person name="Wong G.K."/>
            <person name="Wymore A."/>
            <person name="Zhang Y."/>
            <person name="Zimmer A.D."/>
            <person name="Quatrano R.S."/>
            <person name="Mayer K.F.X."/>
            <person name="Goodstein D."/>
            <person name="Casacuberta J.M."/>
            <person name="Vandepoele K."/>
            <person name="Reski R."/>
            <person name="Cuming A.C."/>
            <person name="Tuskan G.A."/>
            <person name="Maumus F."/>
            <person name="Salse J."/>
            <person name="Schmutz J."/>
            <person name="Rensing S.A."/>
        </authorList>
    </citation>
    <scope>NUCLEOTIDE SEQUENCE [LARGE SCALE GENOMIC DNA]</scope>
    <source>
        <strain evidence="3 4">cv. Gransden 2004</strain>
    </source>
</reference>
<dbReference type="Gramene" id="Pp3c11_3260V3.1">
    <property type="protein sequence ID" value="Pp3c11_3260V3.1"/>
    <property type="gene ID" value="Pp3c11_3260"/>
</dbReference>
<dbReference type="CDD" id="cd00118">
    <property type="entry name" value="LysM"/>
    <property type="match status" value="1"/>
</dbReference>
<dbReference type="EnsemblPlants" id="Pp3c11_3360V3.2">
    <property type="protein sequence ID" value="Pp3c11_3360V3.2"/>
    <property type="gene ID" value="Pp3c11_3360"/>
</dbReference>
<dbReference type="InterPro" id="IPR018392">
    <property type="entry name" value="LysM"/>
</dbReference>
<dbReference type="RefSeq" id="XP_024389096.1">
    <property type="nucleotide sequence ID" value="XM_024533328.2"/>
</dbReference>
<evidence type="ECO:0008006" key="5">
    <source>
        <dbReference type="Google" id="ProtNLM"/>
    </source>
</evidence>
<name>A0A2K1JTB1_PHYPA</name>
<evidence type="ECO:0000313" key="3">
    <source>
        <dbReference type="EnsemblPlants" id="Pp3c11_3260V3.1"/>
    </source>
</evidence>
<dbReference type="PaxDb" id="3218-PP1S39_390V6.2"/>
<gene>
    <name evidence="3" type="primary">LOC112288779</name>
    <name evidence="2" type="ORF">PHYPA_014541</name>
</gene>
<reference evidence="3" key="3">
    <citation type="submission" date="2020-12" db="UniProtKB">
        <authorList>
            <consortium name="EnsemblPlants"/>
        </authorList>
    </citation>
    <scope>IDENTIFICATION</scope>
</reference>
<protein>
    <recommendedName>
        <fullName evidence="5">LysM domain-containing protein</fullName>
    </recommendedName>
</protein>
<sequence>MGQQGSKDSDAPSVVGSSVRAVRNATGDAKGVVKETAEKEGMRAVGSESRQAVWTQKERWGRVEEGDTLWSLSEKYLGDASQWETLQSACRRELGTDPLLLLPGSHVTEACVARARAIAEKR</sequence>
<keyword evidence="4" id="KW-1185">Reference proteome</keyword>
<reference evidence="2 4" key="1">
    <citation type="journal article" date="2008" name="Science">
        <title>The Physcomitrella genome reveals evolutionary insights into the conquest of land by plants.</title>
        <authorList>
            <person name="Rensing S."/>
            <person name="Lang D."/>
            <person name="Zimmer A."/>
            <person name="Terry A."/>
            <person name="Salamov A."/>
            <person name="Shapiro H."/>
            <person name="Nishiyama T."/>
            <person name="Perroud P.-F."/>
            <person name="Lindquist E."/>
            <person name="Kamisugi Y."/>
            <person name="Tanahashi T."/>
            <person name="Sakakibara K."/>
            <person name="Fujita T."/>
            <person name="Oishi K."/>
            <person name="Shin-I T."/>
            <person name="Kuroki Y."/>
            <person name="Toyoda A."/>
            <person name="Suzuki Y."/>
            <person name="Hashimoto A."/>
            <person name="Yamaguchi K."/>
            <person name="Sugano A."/>
            <person name="Kohara Y."/>
            <person name="Fujiyama A."/>
            <person name="Anterola A."/>
            <person name="Aoki S."/>
            <person name="Ashton N."/>
            <person name="Barbazuk W.B."/>
            <person name="Barker E."/>
            <person name="Bennetzen J."/>
            <person name="Bezanilla M."/>
            <person name="Blankenship R."/>
            <person name="Cho S.H."/>
            <person name="Dutcher S."/>
            <person name="Estelle M."/>
            <person name="Fawcett J.A."/>
            <person name="Gundlach H."/>
            <person name="Hanada K."/>
            <person name="Heyl A."/>
            <person name="Hicks K.A."/>
            <person name="Hugh J."/>
            <person name="Lohr M."/>
            <person name="Mayer K."/>
            <person name="Melkozernov A."/>
            <person name="Murata T."/>
            <person name="Nelson D."/>
            <person name="Pils B."/>
            <person name="Prigge M."/>
            <person name="Reiss B."/>
            <person name="Renner T."/>
            <person name="Rombauts S."/>
            <person name="Rushton P."/>
            <person name="Sanderfoot A."/>
            <person name="Schween G."/>
            <person name="Shiu S.-H."/>
            <person name="Stueber K."/>
            <person name="Theodoulou F.L."/>
            <person name="Tu H."/>
            <person name="Van de Peer Y."/>
            <person name="Verrier P.J."/>
            <person name="Waters E."/>
            <person name="Wood A."/>
            <person name="Yang L."/>
            <person name="Cove D."/>
            <person name="Cuming A."/>
            <person name="Hasebe M."/>
            <person name="Lucas S."/>
            <person name="Mishler D.B."/>
            <person name="Reski R."/>
            <person name="Grigoriev I."/>
            <person name="Quatrano R.S."/>
            <person name="Boore J.L."/>
        </authorList>
    </citation>
    <scope>NUCLEOTIDE SEQUENCE [LARGE SCALE GENOMIC DNA]</scope>
    <source>
        <strain evidence="3 4">cv. Gransden 2004</strain>
    </source>
</reference>
<dbReference type="OrthoDB" id="1931444at2759"/>
<dbReference type="AlphaFoldDB" id="A0A2K1JTB1"/>
<dbReference type="Proteomes" id="UP000006727">
    <property type="component" value="Chromosome 11"/>
</dbReference>